<dbReference type="Proteomes" id="UP000054007">
    <property type="component" value="Unassembled WGS sequence"/>
</dbReference>
<dbReference type="AlphaFoldDB" id="A0A0D7BTZ1"/>
<organism evidence="1 2">
    <name type="scientific">Cylindrobasidium torrendii FP15055 ss-10</name>
    <dbReference type="NCBI Taxonomy" id="1314674"/>
    <lineage>
        <taxon>Eukaryota</taxon>
        <taxon>Fungi</taxon>
        <taxon>Dikarya</taxon>
        <taxon>Basidiomycota</taxon>
        <taxon>Agaricomycotina</taxon>
        <taxon>Agaricomycetes</taxon>
        <taxon>Agaricomycetidae</taxon>
        <taxon>Agaricales</taxon>
        <taxon>Marasmiineae</taxon>
        <taxon>Physalacriaceae</taxon>
        <taxon>Cylindrobasidium</taxon>
    </lineage>
</organism>
<proteinExistence type="predicted"/>
<dbReference type="EMBL" id="KN880433">
    <property type="protein sequence ID" value="KIY74003.1"/>
    <property type="molecule type" value="Genomic_DNA"/>
</dbReference>
<sequence length="284" mass="31256">MGDTRSRAQVITYLGSYFYLYGAILVGRPPYYERGYIKGDKDKGERKPSHSHSLRNIASSSYNMPVKVEHAPPSYEYEATSTSTLDFSPAVTAITIEHNVLRRQLRAISRLAPSMPAHDQEAFLKYAAFGVWHVRTYLSASASAFAPAYQEASRMDHVLLPYVADLEHELNTAPVGTSAEAAAGDVDADVWPGADIAATSDRICELLFPFLNAREGEPAEGVDLLGAVRREARDGRGRIGDGYAMAMIDAHLTKGERNALGSQSKVSSLTRGMMYSRWTKFARQ</sequence>
<evidence type="ECO:0000313" key="1">
    <source>
        <dbReference type="EMBL" id="KIY74003.1"/>
    </source>
</evidence>
<reference evidence="1 2" key="1">
    <citation type="journal article" date="2015" name="Fungal Genet. Biol.">
        <title>Evolution of novel wood decay mechanisms in Agaricales revealed by the genome sequences of Fistulina hepatica and Cylindrobasidium torrendii.</title>
        <authorList>
            <person name="Floudas D."/>
            <person name="Held B.W."/>
            <person name="Riley R."/>
            <person name="Nagy L.G."/>
            <person name="Koehler G."/>
            <person name="Ransdell A.S."/>
            <person name="Younus H."/>
            <person name="Chow J."/>
            <person name="Chiniquy J."/>
            <person name="Lipzen A."/>
            <person name="Tritt A."/>
            <person name="Sun H."/>
            <person name="Haridas S."/>
            <person name="LaButti K."/>
            <person name="Ohm R.A."/>
            <person name="Kues U."/>
            <person name="Blanchette R.A."/>
            <person name="Grigoriev I.V."/>
            <person name="Minto R.E."/>
            <person name="Hibbett D.S."/>
        </authorList>
    </citation>
    <scope>NUCLEOTIDE SEQUENCE [LARGE SCALE GENOMIC DNA]</scope>
    <source>
        <strain evidence="1 2">FP15055 ss-10</strain>
    </source>
</reference>
<gene>
    <name evidence="1" type="ORF">CYLTODRAFT_485132</name>
</gene>
<evidence type="ECO:0000313" key="2">
    <source>
        <dbReference type="Proteomes" id="UP000054007"/>
    </source>
</evidence>
<protein>
    <submittedName>
        <fullName evidence="1">Uncharacterized protein</fullName>
    </submittedName>
</protein>
<accession>A0A0D7BTZ1</accession>
<name>A0A0D7BTZ1_9AGAR</name>
<keyword evidence="2" id="KW-1185">Reference proteome</keyword>